<organism evidence="1 2">
    <name type="scientific">Enteractinococcus fodinae</name>
    <dbReference type="NCBI Taxonomy" id="684663"/>
    <lineage>
        <taxon>Bacteria</taxon>
        <taxon>Bacillati</taxon>
        <taxon>Actinomycetota</taxon>
        <taxon>Actinomycetes</taxon>
        <taxon>Micrococcales</taxon>
        <taxon>Micrococcaceae</taxon>
    </lineage>
</organism>
<gene>
    <name evidence="1" type="ORF">J2S62_001318</name>
</gene>
<name>A0ABU2B0D7_9MICC</name>
<protein>
    <submittedName>
        <fullName evidence="1">Prolyl-tRNA editing enzyme YbaK/EbsC (Cys-tRNA(Pro) deacylase)</fullName>
    </submittedName>
</protein>
<dbReference type="EMBL" id="JAVDYJ010000001">
    <property type="protein sequence ID" value="MDR7347061.1"/>
    <property type="molecule type" value="Genomic_DNA"/>
</dbReference>
<proteinExistence type="predicted"/>
<dbReference type="InterPro" id="IPR036754">
    <property type="entry name" value="YbaK/aa-tRNA-synt-asso_dom_sf"/>
</dbReference>
<keyword evidence="2" id="KW-1185">Reference proteome</keyword>
<accession>A0ABU2B0D7</accession>
<sequence>MWHRVYEYDHGNTTARYGHEAVEKLAVDPQRVANALVAVADKVDFTRLSITLGARTVRMANIRRERLTSHSRGLPSGSS</sequence>
<reference evidence="1 2" key="1">
    <citation type="submission" date="2023-07" db="EMBL/GenBank/DDBJ databases">
        <title>Sequencing the genomes of 1000 actinobacteria strains.</title>
        <authorList>
            <person name="Klenk H.-P."/>
        </authorList>
    </citation>
    <scope>NUCLEOTIDE SEQUENCE [LARGE SCALE GENOMIC DNA]</scope>
    <source>
        <strain evidence="1 2">DSM 22966</strain>
    </source>
</reference>
<evidence type="ECO:0000313" key="1">
    <source>
        <dbReference type="EMBL" id="MDR7347061.1"/>
    </source>
</evidence>
<dbReference type="Proteomes" id="UP001183794">
    <property type="component" value="Unassembled WGS sequence"/>
</dbReference>
<evidence type="ECO:0000313" key="2">
    <source>
        <dbReference type="Proteomes" id="UP001183794"/>
    </source>
</evidence>
<dbReference type="SUPFAM" id="SSF55826">
    <property type="entry name" value="YbaK/ProRS associated domain"/>
    <property type="match status" value="1"/>
</dbReference>
<comment type="caution">
    <text evidence="1">The sequence shown here is derived from an EMBL/GenBank/DDBJ whole genome shotgun (WGS) entry which is preliminary data.</text>
</comment>